<dbReference type="PANTHER" id="PTHR42709">
    <property type="entry name" value="ALKALINE PHOSPHATASE LIKE PROTEIN"/>
    <property type="match status" value="1"/>
</dbReference>
<keyword evidence="10" id="KW-1185">Reference proteome</keyword>
<dbReference type="GO" id="GO:0005886">
    <property type="term" value="C:plasma membrane"/>
    <property type="evidence" value="ECO:0007669"/>
    <property type="project" value="UniProtKB-SubCell"/>
</dbReference>
<dbReference type="Pfam" id="PF09335">
    <property type="entry name" value="VTT_dom"/>
    <property type="match status" value="1"/>
</dbReference>
<dbReference type="InterPro" id="IPR032816">
    <property type="entry name" value="VTT_dom"/>
</dbReference>
<feature type="transmembrane region" description="Helical" evidence="7">
    <location>
        <begin position="141"/>
        <end position="161"/>
    </location>
</feature>
<dbReference type="EMBL" id="ANNX02000025">
    <property type="protein sequence ID" value="KYC41023.1"/>
    <property type="molecule type" value="Genomic_DNA"/>
</dbReference>
<name>A0A139X8R6_9CYAN</name>
<keyword evidence="6 7" id="KW-0472">Membrane</keyword>
<evidence type="ECO:0000313" key="10">
    <source>
        <dbReference type="Proteomes" id="UP000076925"/>
    </source>
</evidence>
<evidence type="ECO:0000256" key="3">
    <source>
        <dbReference type="ARBA" id="ARBA00022475"/>
    </source>
</evidence>
<feature type="transmembrane region" description="Helical" evidence="7">
    <location>
        <begin position="173"/>
        <end position="195"/>
    </location>
</feature>
<dbReference type="RefSeq" id="WP_017744314.1">
    <property type="nucleotide sequence ID" value="NZ_KQ976354.1"/>
</dbReference>
<sequence>MVEWITNVISSLGYLGIGVLMTIEGFFPPLPSELILSLAGFSVTQGKLSSLLWVVVAGTIGSVIGVLPWYYISKLVGEQRLREWIDKHGKWLRLSGKDIDRMNHWFGKYGRRAVLFGRLVPTIRTYISIPAGIEAMPLLHFLLYSVVGISLWVGLLAYAGYVLGQNYQLVKKFLSFIVLVIIAAIVIVYGSRFIMHRMRKQAGKSRR</sequence>
<dbReference type="OrthoDB" id="9813426at2"/>
<dbReference type="Proteomes" id="UP000076925">
    <property type="component" value="Unassembled WGS sequence"/>
</dbReference>
<evidence type="ECO:0000256" key="4">
    <source>
        <dbReference type="ARBA" id="ARBA00022692"/>
    </source>
</evidence>
<keyword evidence="4 7" id="KW-0812">Transmembrane</keyword>
<reference evidence="9 10" key="1">
    <citation type="journal article" date="2013" name="Genome Biol. Evol.">
        <title>Genomes of Stigonematalean cyanobacteria (subsection V) and the evolution of oxygenic photosynthesis from prokaryotes to plastids.</title>
        <authorList>
            <person name="Dagan T."/>
            <person name="Roettger M."/>
            <person name="Stucken K."/>
            <person name="Landan G."/>
            <person name="Koch R."/>
            <person name="Major P."/>
            <person name="Gould S.B."/>
            <person name="Goremykin V.V."/>
            <person name="Rippka R."/>
            <person name="Tandeau de Marsac N."/>
            <person name="Gugger M."/>
            <person name="Lockhart P.J."/>
            <person name="Allen J.F."/>
            <person name="Brune I."/>
            <person name="Maus I."/>
            <person name="Puhler A."/>
            <person name="Martin W.F."/>
        </authorList>
    </citation>
    <scope>NUCLEOTIDE SEQUENCE [LARGE SCALE GENOMIC DNA]</scope>
    <source>
        <strain evidence="9 10">PCC 7110</strain>
    </source>
</reference>
<keyword evidence="5 7" id="KW-1133">Transmembrane helix</keyword>
<evidence type="ECO:0000313" key="9">
    <source>
        <dbReference type="EMBL" id="KYC41023.1"/>
    </source>
</evidence>
<evidence type="ECO:0000256" key="1">
    <source>
        <dbReference type="ARBA" id="ARBA00004651"/>
    </source>
</evidence>
<proteinExistence type="inferred from homology"/>
<comment type="similarity">
    <text evidence="2">Belongs to the DedA family.</text>
</comment>
<accession>A0A139X8R6</accession>
<feature type="domain" description="VTT" evidence="8">
    <location>
        <begin position="31"/>
        <end position="161"/>
    </location>
</feature>
<keyword evidence="3" id="KW-1003">Cell membrane</keyword>
<dbReference type="AlphaFoldDB" id="A0A139X8R6"/>
<evidence type="ECO:0000256" key="5">
    <source>
        <dbReference type="ARBA" id="ARBA00022989"/>
    </source>
</evidence>
<feature type="transmembrane region" description="Helical" evidence="7">
    <location>
        <begin position="12"/>
        <end position="30"/>
    </location>
</feature>
<protein>
    <submittedName>
        <fullName evidence="9">Alkaline phosphatase</fullName>
    </submittedName>
</protein>
<comment type="caution">
    <text evidence="9">The sequence shown here is derived from an EMBL/GenBank/DDBJ whole genome shotgun (WGS) entry which is preliminary data.</text>
</comment>
<evidence type="ECO:0000256" key="7">
    <source>
        <dbReference type="SAM" id="Phobius"/>
    </source>
</evidence>
<dbReference type="InterPro" id="IPR051311">
    <property type="entry name" value="DedA_domain"/>
</dbReference>
<evidence type="ECO:0000256" key="2">
    <source>
        <dbReference type="ARBA" id="ARBA00010792"/>
    </source>
</evidence>
<evidence type="ECO:0000259" key="8">
    <source>
        <dbReference type="Pfam" id="PF09335"/>
    </source>
</evidence>
<organism evidence="9 10">
    <name type="scientific">Scytonema hofmannii PCC 7110</name>
    <dbReference type="NCBI Taxonomy" id="128403"/>
    <lineage>
        <taxon>Bacteria</taxon>
        <taxon>Bacillati</taxon>
        <taxon>Cyanobacteriota</taxon>
        <taxon>Cyanophyceae</taxon>
        <taxon>Nostocales</taxon>
        <taxon>Scytonemataceae</taxon>
        <taxon>Scytonema</taxon>
    </lineage>
</organism>
<dbReference type="PANTHER" id="PTHR42709:SF6">
    <property type="entry name" value="UNDECAPRENYL PHOSPHATE TRANSPORTER A"/>
    <property type="match status" value="1"/>
</dbReference>
<evidence type="ECO:0000256" key="6">
    <source>
        <dbReference type="ARBA" id="ARBA00023136"/>
    </source>
</evidence>
<comment type="subcellular location">
    <subcellularLocation>
        <location evidence="1">Cell membrane</location>
        <topology evidence="1">Multi-pass membrane protein</topology>
    </subcellularLocation>
</comment>
<feature type="transmembrane region" description="Helical" evidence="7">
    <location>
        <begin position="50"/>
        <end position="72"/>
    </location>
</feature>
<gene>
    <name evidence="9" type="ORF">WA1_23140</name>
</gene>